<accession>A0A4Q9PEK6</accession>
<name>A0A4Q9PEK6_9APHY</name>
<organism evidence="1 2">
    <name type="scientific">Dichomitus squalens</name>
    <dbReference type="NCBI Taxonomy" id="114155"/>
    <lineage>
        <taxon>Eukaryota</taxon>
        <taxon>Fungi</taxon>
        <taxon>Dikarya</taxon>
        <taxon>Basidiomycota</taxon>
        <taxon>Agaricomycotina</taxon>
        <taxon>Agaricomycetes</taxon>
        <taxon>Polyporales</taxon>
        <taxon>Polyporaceae</taxon>
        <taxon>Dichomitus</taxon>
    </lineage>
</organism>
<dbReference type="Proteomes" id="UP000292082">
    <property type="component" value="Unassembled WGS sequence"/>
</dbReference>
<dbReference type="EMBL" id="ML145246">
    <property type="protein sequence ID" value="TBU52555.1"/>
    <property type="molecule type" value="Genomic_DNA"/>
</dbReference>
<gene>
    <name evidence="1" type="ORF">BD310DRAFT_940006</name>
</gene>
<dbReference type="CDD" id="cd21037">
    <property type="entry name" value="MLKL_NTD"/>
    <property type="match status" value="1"/>
</dbReference>
<protein>
    <submittedName>
        <fullName evidence="1">Uncharacterized protein</fullName>
    </submittedName>
</protein>
<dbReference type="InterPro" id="IPR059179">
    <property type="entry name" value="MLKL-like_MCAfunc"/>
</dbReference>
<dbReference type="InterPro" id="IPR036537">
    <property type="entry name" value="Adaptor_Cbl_N_dom_sf"/>
</dbReference>
<keyword evidence="2" id="KW-1185">Reference proteome</keyword>
<dbReference type="GO" id="GO:0007166">
    <property type="term" value="P:cell surface receptor signaling pathway"/>
    <property type="evidence" value="ECO:0007669"/>
    <property type="project" value="InterPro"/>
</dbReference>
<dbReference type="Gene3D" id="1.20.930.20">
    <property type="entry name" value="Adaptor protein Cbl, N-terminal domain"/>
    <property type="match status" value="1"/>
</dbReference>
<reference evidence="1 2" key="1">
    <citation type="submission" date="2019-01" db="EMBL/GenBank/DDBJ databases">
        <title>Draft genome sequences of three monokaryotic isolates of the white-rot basidiomycete fungus Dichomitus squalens.</title>
        <authorList>
            <consortium name="DOE Joint Genome Institute"/>
            <person name="Lopez S.C."/>
            <person name="Andreopoulos B."/>
            <person name="Pangilinan J."/>
            <person name="Lipzen A."/>
            <person name="Riley R."/>
            <person name="Ahrendt S."/>
            <person name="Ng V."/>
            <person name="Barry K."/>
            <person name="Daum C."/>
            <person name="Grigoriev I.V."/>
            <person name="Hilden K.S."/>
            <person name="Makela M.R."/>
            <person name="de Vries R.P."/>
        </authorList>
    </citation>
    <scope>NUCLEOTIDE SEQUENCE [LARGE SCALE GENOMIC DNA]</scope>
    <source>
        <strain evidence="1 2">CBS 464.89</strain>
    </source>
</reference>
<dbReference type="AlphaFoldDB" id="A0A4Q9PEK6"/>
<evidence type="ECO:0000313" key="2">
    <source>
        <dbReference type="Proteomes" id="UP000292082"/>
    </source>
</evidence>
<evidence type="ECO:0000313" key="1">
    <source>
        <dbReference type="EMBL" id="TBU52555.1"/>
    </source>
</evidence>
<proteinExistence type="predicted"/>
<sequence>MMVHYGVPGLGDSSPWDVAHPTWSMSCTHYSPPQRFEKNTRHSNGTRTARLRLRFLVGSLLWFLGCVLVGVRELESQVITSPPSHQSSHCLRNSITMASAVFSKLKSVTTKPLGRISVLATETRAKVGPHLPRGSTVVSGIKVSFAVATTLGLSVPYMQGISDAASKVKEHADAMKSNRKECKRIAALADDLASGLLAITNDVKEEDLDDITRLNLAEFEWILQRIGGAMALIGKESFVRRLLAKDEHAERLADHRQTLQDAMSKFQVMLLTRALPGLTRIEKKQDSVLWAVGASPWAEGR</sequence>